<dbReference type="InterPro" id="IPR050490">
    <property type="entry name" value="Bact_solute-bd_prot1"/>
</dbReference>
<accession>A0A6L8V5G2</accession>
<evidence type="ECO:0000313" key="3">
    <source>
        <dbReference type="EMBL" id="MZQ85517.1"/>
    </source>
</evidence>
<dbReference type="GO" id="GO:0004435">
    <property type="term" value="F:phosphatidylinositol-4,5-bisphosphate phospholipase C activity"/>
    <property type="evidence" value="ECO:0007669"/>
    <property type="project" value="InterPro"/>
</dbReference>
<sequence>MNKRKKMMTMSLAMLMVTTFFLTACGKDASNQQVVSTNTTTAPNTNSSGKGDTKAPAELTMAFPIYGAMPKDMNLIEEEVNKITKAKINATVKLLPINSGNWVQQTNLMMSSNDKLDLMTINGGGGGYPSVVAKGQLKPLDDLIAQYGKGISAVLDPAYLNASKIDGKIYGVASIRDLAKNYGLVMRKDIIDKYNIDISKIKTLDDVETVLKIVKEKEPDLTPIASGGTGSTFLKVYRPEDPLVDGFGVLPRYDNNMKVVNYQETPEYAELIKRFRSWYKAGYVLKDAATSQTSTSDLVKSGKLFGYLAGMKPGYDAQESRASTYPMVTVQLLEPVATTGTITNLMWGIPQISKYPERAMMLLNLLYTDKDLINLLDWGIEGKHYVKVSENMIDFPPGVDAKNSGYYLGLSWIFGNQFLSYVFKGDDPDIWKKMDEFNKNAKKSKALGFNFNAESVKTEITAVTNVVNQYQKGLETGTLDPDKALPDYTAKLKAAGIDKIIQEKQKQLDEWVKTKK</sequence>
<dbReference type="Gene3D" id="3.40.190.10">
    <property type="entry name" value="Periplasmic binding protein-like II"/>
    <property type="match status" value="2"/>
</dbReference>
<protein>
    <submittedName>
        <fullName evidence="3">DUF3502 domain-containing protein</fullName>
    </submittedName>
</protein>
<feature type="domain" description="PI-PLC Y-box" evidence="2">
    <location>
        <begin position="395"/>
        <end position="457"/>
    </location>
</feature>
<dbReference type="PANTHER" id="PTHR43649">
    <property type="entry name" value="ARABINOSE-BINDING PROTEIN-RELATED"/>
    <property type="match status" value="1"/>
</dbReference>
<dbReference type="EMBL" id="WTUZ01000022">
    <property type="protein sequence ID" value="MZQ85517.1"/>
    <property type="molecule type" value="Genomic_DNA"/>
</dbReference>
<name>A0A6L8V5G2_9BACL</name>
<proteinExistence type="predicted"/>
<organism evidence="3 4">
    <name type="scientific">Paenibacillus silvestris</name>
    <dbReference type="NCBI Taxonomy" id="2606219"/>
    <lineage>
        <taxon>Bacteria</taxon>
        <taxon>Bacillati</taxon>
        <taxon>Bacillota</taxon>
        <taxon>Bacilli</taxon>
        <taxon>Bacillales</taxon>
        <taxon>Paenibacillaceae</taxon>
        <taxon>Paenibacillus</taxon>
    </lineage>
</organism>
<keyword evidence="4" id="KW-1185">Reference proteome</keyword>
<dbReference type="PANTHER" id="PTHR43649:SF17">
    <property type="entry name" value="ABC TRANSPORTER SOLUTE BINDING PROTEIN-SUGAR TRANSPORT"/>
    <property type="match status" value="1"/>
</dbReference>
<dbReference type="Proteomes" id="UP000481087">
    <property type="component" value="Unassembled WGS sequence"/>
</dbReference>
<dbReference type="PROSITE" id="PS50008">
    <property type="entry name" value="PIPLC_Y_DOMAIN"/>
    <property type="match status" value="1"/>
</dbReference>
<dbReference type="GO" id="GO:0006629">
    <property type="term" value="P:lipid metabolic process"/>
    <property type="evidence" value="ECO:0007669"/>
    <property type="project" value="InterPro"/>
</dbReference>
<dbReference type="InterPro" id="IPR001711">
    <property type="entry name" value="PLipase_C_Pinositol-sp_Y"/>
</dbReference>
<dbReference type="Pfam" id="PF12010">
    <property type="entry name" value="DUF3502"/>
    <property type="match status" value="1"/>
</dbReference>
<evidence type="ECO:0000256" key="1">
    <source>
        <dbReference type="SAM" id="SignalP"/>
    </source>
</evidence>
<dbReference type="GO" id="GO:0035556">
    <property type="term" value="P:intracellular signal transduction"/>
    <property type="evidence" value="ECO:0007669"/>
    <property type="project" value="InterPro"/>
</dbReference>
<feature type="signal peptide" evidence="1">
    <location>
        <begin position="1"/>
        <end position="24"/>
    </location>
</feature>
<dbReference type="RefSeq" id="WP_161409752.1">
    <property type="nucleotide sequence ID" value="NZ_WTUZ01000022.1"/>
</dbReference>
<dbReference type="PROSITE" id="PS51257">
    <property type="entry name" value="PROKAR_LIPOPROTEIN"/>
    <property type="match status" value="1"/>
</dbReference>
<reference evidence="3 4" key="1">
    <citation type="submission" date="2019-12" db="EMBL/GenBank/DDBJ databases">
        <title>Paenibacillus sp. nov. sp. isolated from soil.</title>
        <authorList>
            <person name="Kim J."/>
            <person name="Jeong S.E."/>
            <person name="Jung H.S."/>
            <person name="Jeon C.O."/>
        </authorList>
    </citation>
    <scope>NUCLEOTIDE SEQUENCE [LARGE SCALE GENOMIC DNA]</scope>
    <source>
        <strain evidence="3 4">5J-6</strain>
    </source>
</reference>
<feature type="chain" id="PRO_5038753464" evidence="1">
    <location>
        <begin position="25"/>
        <end position="516"/>
    </location>
</feature>
<comment type="caution">
    <text evidence="3">The sequence shown here is derived from an EMBL/GenBank/DDBJ whole genome shotgun (WGS) entry which is preliminary data.</text>
</comment>
<evidence type="ECO:0000313" key="4">
    <source>
        <dbReference type="Proteomes" id="UP000481087"/>
    </source>
</evidence>
<keyword evidence="1" id="KW-0732">Signal</keyword>
<dbReference type="InterPro" id="IPR022627">
    <property type="entry name" value="DUF3502"/>
</dbReference>
<gene>
    <name evidence="3" type="ORF">GQF01_25695</name>
</gene>
<dbReference type="SUPFAM" id="SSF53850">
    <property type="entry name" value="Periplasmic binding protein-like II"/>
    <property type="match status" value="1"/>
</dbReference>
<evidence type="ECO:0000259" key="2">
    <source>
        <dbReference type="PROSITE" id="PS50008"/>
    </source>
</evidence>
<dbReference type="AlphaFoldDB" id="A0A6L8V5G2"/>